<accession>A0A1V3IAD0</accession>
<dbReference type="InterPro" id="IPR016778">
    <property type="entry name" value="Competence_ComB"/>
</dbReference>
<evidence type="ECO:0008006" key="4">
    <source>
        <dbReference type="Google" id="ProtNLM"/>
    </source>
</evidence>
<dbReference type="Proteomes" id="UP000189437">
    <property type="component" value="Unassembled WGS sequence"/>
</dbReference>
<evidence type="ECO:0000256" key="1">
    <source>
        <dbReference type="SAM" id="Phobius"/>
    </source>
</evidence>
<organism evidence="2 3">
    <name type="scientific">Rodentibacter heidelbergensis</name>
    <dbReference type="NCBI Taxonomy" id="1908258"/>
    <lineage>
        <taxon>Bacteria</taxon>
        <taxon>Pseudomonadati</taxon>
        <taxon>Pseudomonadota</taxon>
        <taxon>Gammaproteobacteria</taxon>
        <taxon>Pasteurellales</taxon>
        <taxon>Pasteurellaceae</taxon>
        <taxon>Rodentibacter</taxon>
    </lineage>
</organism>
<dbReference type="OrthoDB" id="5296173at2"/>
<sequence>MNSINLLPWRLTQYRQLLLLFLLKLVAVFSLAFLLYAILTWFQHQQKAALNQKIQTFEQQKARLMKTVQHVSQMKQSMQDLTTLQAIKPDSVAQVLSLLPQFPFQQGELSTFHLNDEGIQLSGFCLSQQEFESLHEFLSSSFSTVKLTQFKTEQGRLLFQFDLPLESEKSR</sequence>
<gene>
    <name evidence="2" type="ORF">BKK48_05055</name>
</gene>
<dbReference type="EMBL" id="MLHH01000010">
    <property type="protein sequence ID" value="OOF36623.1"/>
    <property type="molecule type" value="Genomic_DNA"/>
</dbReference>
<keyword evidence="1" id="KW-0472">Membrane</keyword>
<proteinExistence type="predicted"/>
<dbReference type="PIRSF" id="PIRSF020785">
    <property type="entry name" value="Competence_ComB"/>
    <property type="match status" value="1"/>
</dbReference>
<feature type="transmembrane region" description="Helical" evidence="1">
    <location>
        <begin position="21"/>
        <end position="42"/>
    </location>
</feature>
<keyword evidence="1" id="KW-1133">Transmembrane helix</keyword>
<reference evidence="2 3" key="1">
    <citation type="submission" date="2016-10" db="EMBL/GenBank/DDBJ databases">
        <title>Rodentibacter gen. nov. and new species.</title>
        <authorList>
            <person name="Christensen H."/>
        </authorList>
    </citation>
    <scope>NUCLEOTIDE SEQUENCE [LARGE SCALE GENOMIC DNA]</scope>
    <source>
        <strain evidence="2 3">Ac69</strain>
    </source>
</reference>
<evidence type="ECO:0000313" key="2">
    <source>
        <dbReference type="EMBL" id="OOF36623.1"/>
    </source>
</evidence>
<dbReference type="RefSeq" id="WP_077427074.1">
    <property type="nucleotide sequence ID" value="NZ_MLHH01000010.1"/>
</dbReference>
<comment type="caution">
    <text evidence="2">The sequence shown here is derived from an EMBL/GenBank/DDBJ whole genome shotgun (WGS) entry which is preliminary data.</text>
</comment>
<dbReference type="AlphaFoldDB" id="A0A1V3IAD0"/>
<protein>
    <recommendedName>
        <fullName evidence="4">Competence protein ComB</fullName>
    </recommendedName>
</protein>
<dbReference type="STRING" id="1908258.BKK48_05055"/>
<evidence type="ECO:0000313" key="3">
    <source>
        <dbReference type="Proteomes" id="UP000189437"/>
    </source>
</evidence>
<name>A0A1V3IAD0_9PAST</name>
<keyword evidence="3" id="KW-1185">Reference proteome</keyword>
<keyword evidence="1" id="KW-0812">Transmembrane</keyword>